<dbReference type="InParanoid" id="A0A3B5Q3K7"/>
<dbReference type="GeneID" id="111608940"/>
<dbReference type="Proteomes" id="UP000002852">
    <property type="component" value="Unassembled WGS sequence"/>
</dbReference>
<evidence type="ECO:0000256" key="1">
    <source>
        <dbReference type="ARBA" id="ARBA00004370"/>
    </source>
</evidence>
<keyword evidence="3 5" id="KW-0472">Membrane</keyword>
<dbReference type="InterPro" id="IPR013783">
    <property type="entry name" value="Ig-like_fold"/>
</dbReference>
<feature type="signal peptide" evidence="6">
    <location>
        <begin position="1"/>
        <end position="18"/>
    </location>
</feature>
<sequence>MAVVVLLFLISLLDSAEGAENRFVKSGSNLLLEAKTTDLGENEFIWKFNTTDNLVKFKSGGQPAIFYVERTVFSKENYSLLLRNMQHSDTGNYKEIISGLKDKIVAEYTVIVQDPVSPVNLTVTPSDPSYCNFTATCRIKDSQISGSFQCENKTCRLVDQTHLKVSSLNVFVKESSIICNHSNQVSWEKDVKNVSSLCENPPVLNTAAIVGITFGALLLVVVSIMCSVLIIMCKRKRSANTVYEVPQEISQNNQYANPAEITESPSPTSTYALVQLHSRPVQINVTSTSTNPQPETIYAQVDRVAKSNSKPAAANR</sequence>
<dbReference type="Gene3D" id="2.60.40.10">
    <property type="entry name" value="Immunoglobulins"/>
    <property type="match status" value="1"/>
</dbReference>
<organism evidence="7 8">
    <name type="scientific">Xiphophorus maculatus</name>
    <name type="common">Southern platyfish</name>
    <name type="synonym">Platypoecilus maculatus</name>
    <dbReference type="NCBI Taxonomy" id="8083"/>
    <lineage>
        <taxon>Eukaryota</taxon>
        <taxon>Metazoa</taxon>
        <taxon>Chordata</taxon>
        <taxon>Craniata</taxon>
        <taxon>Vertebrata</taxon>
        <taxon>Euteleostomi</taxon>
        <taxon>Actinopterygii</taxon>
        <taxon>Neopterygii</taxon>
        <taxon>Teleostei</taxon>
        <taxon>Neoteleostei</taxon>
        <taxon>Acanthomorphata</taxon>
        <taxon>Ovalentaria</taxon>
        <taxon>Atherinomorphae</taxon>
        <taxon>Cyprinodontiformes</taxon>
        <taxon>Poeciliidae</taxon>
        <taxon>Poeciliinae</taxon>
        <taxon>Xiphophorus</taxon>
    </lineage>
</organism>
<evidence type="ECO:0000256" key="6">
    <source>
        <dbReference type="SAM" id="SignalP"/>
    </source>
</evidence>
<dbReference type="InterPro" id="IPR015631">
    <property type="entry name" value="CD2/SLAM_rcpt"/>
</dbReference>
<reference evidence="7" key="3">
    <citation type="submission" date="2025-08" db="UniProtKB">
        <authorList>
            <consortium name="Ensembl"/>
        </authorList>
    </citation>
    <scope>IDENTIFICATION</scope>
    <source>
        <strain evidence="7">JP 163 A</strain>
    </source>
</reference>
<evidence type="ECO:0000256" key="4">
    <source>
        <dbReference type="ARBA" id="ARBA00023180"/>
    </source>
</evidence>
<evidence type="ECO:0000256" key="2">
    <source>
        <dbReference type="ARBA" id="ARBA00022729"/>
    </source>
</evidence>
<dbReference type="SUPFAM" id="SSF48726">
    <property type="entry name" value="Immunoglobulin"/>
    <property type="match status" value="1"/>
</dbReference>
<dbReference type="STRING" id="8083.ENSXMAP00000024864"/>
<reference evidence="8" key="2">
    <citation type="journal article" date="2013" name="Nat. Genet.">
        <title>The genome of the platyfish, Xiphophorus maculatus, provides insights into evolutionary adaptation and several complex traits.</title>
        <authorList>
            <person name="Schartl M."/>
            <person name="Walter R.B."/>
            <person name="Shen Y."/>
            <person name="Garcia T."/>
            <person name="Catchen J."/>
            <person name="Amores A."/>
            <person name="Braasch I."/>
            <person name="Chalopin D."/>
            <person name="Volff J.N."/>
            <person name="Lesch K.P."/>
            <person name="Bisazza A."/>
            <person name="Minx P."/>
            <person name="Hillier L."/>
            <person name="Wilson R.K."/>
            <person name="Fuerstenberg S."/>
            <person name="Boore J."/>
            <person name="Searle S."/>
            <person name="Postlethwait J.H."/>
            <person name="Warren W.C."/>
        </authorList>
    </citation>
    <scope>NUCLEOTIDE SEQUENCE [LARGE SCALE GENOMIC DNA]</scope>
    <source>
        <strain evidence="8">JP 163 A</strain>
    </source>
</reference>
<evidence type="ECO:0000256" key="3">
    <source>
        <dbReference type="ARBA" id="ARBA00023136"/>
    </source>
</evidence>
<dbReference type="KEGG" id="xma:111608940"/>
<dbReference type="OrthoDB" id="8955135at2759"/>
<keyword evidence="5" id="KW-1133">Transmembrane helix</keyword>
<dbReference type="InterPro" id="IPR036179">
    <property type="entry name" value="Ig-like_dom_sf"/>
</dbReference>
<dbReference type="AlphaFoldDB" id="A0A3B5Q3K7"/>
<evidence type="ECO:0000313" key="8">
    <source>
        <dbReference type="Proteomes" id="UP000002852"/>
    </source>
</evidence>
<dbReference type="Ensembl" id="ENSXMAT00000041106.1">
    <property type="protein sequence ID" value="ENSXMAP00000024864.1"/>
    <property type="gene ID" value="ENSXMAG00000026486.1"/>
</dbReference>
<dbReference type="GeneTree" id="ENSGT00940000174562"/>
<evidence type="ECO:0000256" key="5">
    <source>
        <dbReference type="SAM" id="Phobius"/>
    </source>
</evidence>
<accession>A0A3B5Q3K7</accession>
<dbReference type="PANTHER" id="PTHR12080:SF80">
    <property type="entry name" value="IMMUNOGLOBULIN V-SET DOMAIN-CONTAINING PROTEIN"/>
    <property type="match status" value="1"/>
</dbReference>
<feature type="transmembrane region" description="Helical" evidence="5">
    <location>
        <begin position="207"/>
        <end position="231"/>
    </location>
</feature>
<proteinExistence type="predicted"/>
<dbReference type="OMA" id="QPETIYA"/>
<dbReference type="RefSeq" id="XP_023191326.1">
    <property type="nucleotide sequence ID" value="XM_023335558.1"/>
</dbReference>
<feature type="chain" id="PRO_5017308884" evidence="6">
    <location>
        <begin position="19"/>
        <end position="316"/>
    </location>
</feature>
<dbReference type="GO" id="GO:0016020">
    <property type="term" value="C:membrane"/>
    <property type="evidence" value="ECO:0007669"/>
    <property type="project" value="UniProtKB-SubCell"/>
</dbReference>
<keyword evidence="4" id="KW-0325">Glycoprotein</keyword>
<name>A0A3B5Q3K7_XIPMA</name>
<reference evidence="8" key="1">
    <citation type="submission" date="2012-01" db="EMBL/GenBank/DDBJ databases">
        <authorList>
            <person name="Walter R."/>
            <person name="Schartl M."/>
            <person name="Warren W."/>
        </authorList>
    </citation>
    <scope>NUCLEOTIDE SEQUENCE [LARGE SCALE GENOMIC DNA]</scope>
    <source>
        <strain evidence="8">JP 163 A</strain>
    </source>
</reference>
<keyword evidence="2 6" id="KW-0732">Signal</keyword>
<comment type="subcellular location">
    <subcellularLocation>
        <location evidence="1">Membrane</location>
    </subcellularLocation>
</comment>
<dbReference type="PANTHER" id="PTHR12080">
    <property type="entry name" value="SIGNALING LYMPHOCYTIC ACTIVATION MOLECULE"/>
    <property type="match status" value="1"/>
</dbReference>
<keyword evidence="5" id="KW-0812">Transmembrane</keyword>
<protein>
    <submittedName>
        <fullName evidence="7">Uncharacterized LOC111608940</fullName>
    </submittedName>
</protein>
<evidence type="ECO:0000313" key="7">
    <source>
        <dbReference type="Ensembl" id="ENSXMAP00000024864.1"/>
    </source>
</evidence>
<keyword evidence="8" id="KW-1185">Reference proteome</keyword>
<reference evidence="7" key="4">
    <citation type="submission" date="2025-09" db="UniProtKB">
        <authorList>
            <consortium name="Ensembl"/>
        </authorList>
    </citation>
    <scope>IDENTIFICATION</scope>
    <source>
        <strain evidence="7">JP 163 A</strain>
    </source>
</reference>